<dbReference type="EMBL" id="QGKW02000717">
    <property type="protein sequence ID" value="KAF2600692.1"/>
    <property type="molecule type" value="Genomic_DNA"/>
</dbReference>
<protein>
    <submittedName>
        <fullName evidence="1">Uncharacterized protein</fullName>
    </submittedName>
</protein>
<dbReference type="EMBL" id="QGKY02001250">
    <property type="protein sequence ID" value="KAF2561185.1"/>
    <property type="molecule type" value="Genomic_DNA"/>
</dbReference>
<evidence type="ECO:0000313" key="2">
    <source>
        <dbReference type="EMBL" id="KAF2600692.1"/>
    </source>
</evidence>
<dbReference type="Proteomes" id="UP000712281">
    <property type="component" value="Unassembled WGS sequence"/>
</dbReference>
<name>A0A8S9HS54_BRACR</name>
<reference evidence="1" key="1">
    <citation type="submission" date="2019-12" db="EMBL/GenBank/DDBJ databases">
        <title>Genome sequencing and annotation of Brassica cretica.</title>
        <authorList>
            <person name="Studholme D.J."/>
            <person name="Sarris P.F."/>
        </authorList>
    </citation>
    <scope>NUCLEOTIDE SEQUENCE</scope>
    <source>
        <strain evidence="2">PFS-001/15</strain>
        <strain evidence="1">PFS-102/07</strain>
        <tissue evidence="1">Leaf</tissue>
    </source>
</reference>
<gene>
    <name evidence="2" type="ORF">F2Q68_00011670</name>
    <name evidence="1" type="ORF">F2Q70_00018385</name>
</gene>
<organism evidence="1">
    <name type="scientific">Brassica cretica</name>
    <name type="common">Mustard</name>
    <dbReference type="NCBI Taxonomy" id="69181"/>
    <lineage>
        <taxon>Eukaryota</taxon>
        <taxon>Viridiplantae</taxon>
        <taxon>Streptophyta</taxon>
        <taxon>Embryophyta</taxon>
        <taxon>Tracheophyta</taxon>
        <taxon>Spermatophyta</taxon>
        <taxon>Magnoliopsida</taxon>
        <taxon>eudicotyledons</taxon>
        <taxon>Gunneridae</taxon>
        <taxon>Pentapetalae</taxon>
        <taxon>rosids</taxon>
        <taxon>malvids</taxon>
        <taxon>Brassicales</taxon>
        <taxon>Brassicaceae</taxon>
        <taxon>Brassiceae</taxon>
        <taxon>Brassica</taxon>
    </lineage>
</organism>
<evidence type="ECO:0000313" key="1">
    <source>
        <dbReference type="EMBL" id="KAF2561185.1"/>
    </source>
</evidence>
<accession>A0A8S9HS54</accession>
<sequence>MGEKLERGERINFSLYSLPTDSFFSEALFCSVFRWRTVPSTVGRHPTHSLVSRLFSCLTVISYSLLAQRLWISDELRPDPSDLSGRQVCTRPPWSIGDAVIQPGVLVGLVARRCRCLSATEMSLPSALSPRSVALLGLPHPYPRIFDEKAS</sequence>
<dbReference type="AlphaFoldDB" id="A0A8S9HS54"/>
<proteinExistence type="predicted"/>
<comment type="caution">
    <text evidence="1">The sequence shown here is derived from an EMBL/GenBank/DDBJ whole genome shotgun (WGS) entry which is preliminary data.</text>
</comment>